<dbReference type="Gene3D" id="3.40.50.1820">
    <property type="entry name" value="alpha/beta hydrolase"/>
    <property type="match status" value="1"/>
</dbReference>
<proteinExistence type="predicted"/>
<keyword evidence="2" id="KW-1185">Reference proteome</keyword>
<dbReference type="Proteomes" id="UP000289555">
    <property type="component" value="Chromosome"/>
</dbReference>
<evidence type="ECO:0000313" key="1">
    <source>
        <dbReference type="EMBL" id="BBI48085.1"/>
    </source>
</evidence>
<dbReference type="EMBL" id="AP019416">
    <property type="protein sequence ID" value="BBI48085.1"/>
    <property type="molecule type" value="Genomic_DNA"/>
</dbReference>
<evidence type="ECO:0000313" key="2">
    <source>
        <dbReference type="Proteomes" id="UP000289555"/>
    </source>
</evidence>
<gene>
    <name evidence="1" type="ORF">HORIV_05060</name>
</gene>
<dbReference type="InterPro" id="IPR029058">
    <property type="entry name" value="AB_hydrolase_fold"/>
</dbReference>
<evidence type="ECO:0008006" key="3">
    <source>
        <dbReference type="Google" id="ProtNLM"/>
    </source>
</evidence>
<reference evidence="2" key="1">
    <citation type="journal article" date="2019" name="Microbiol. Resour. Announc.">
        <title>Complete Genome Sequence of Halomonas olivaria, a Moderately Halophilic Bacterium Isolated from Olive Processing Effluents, Obtained by Nanopore Sequencing.</title>
        <authorList>
            <person name="Nagata S."/>
            <person name="Ii K.M."/>
            <person name="Tsukimi T."/>
            <person name="Miura M.C."/>
            <person name="Galipon J."/>
            <person name="Arakawa K."/>
        </authorList>
    </citation>
    <scope>NUCLEOTIDE SEQUENCE [LARGE SCALE GENOMIC DNA]</scope>
    <source>
        <strain evidence="2">TYRC17</strain>
    </source>
</reference>
<dbReference type="SUPFAM" id="SSF53474">
    <property type="entry name" value="alpha/beta-Hydrolases"/>
    <property type="match status" value="1"/>
</dbReference>
<accession>A0ABN5WML7</accession>
<sequence>MIVSFTTDWRFPPSRSRELVDALTRAGKSVSYANIESPHGHDAFLLSAPRYDAIFSAFMSRAARELKLAEAGDDQTGKVATSSEETP</sequence>
<protein>
    <recommendedName>
        <fullName evidence="3">Homoserine O-acetyltransferase</fullName>
    </recommendedName>
</protein>
<organism evidence="1 2">
    <name type="scientific">Vreelandella olivaria</name>
    <dbReference type="NCBI Taxonomy" id="390919"/>
    <lineage>
        <taxon>Bacteria</taxon>
        <taxon>Pseudomonadati</taxon>
        <taxon>Pseudomonadota</taxon>
        <taxon>Gammaproteobacteria</taxon>
        <taxon>Oceanospirillales</taxon>
        <taxon>Halomonadaceae</taxon>
        <taxon>Vreelandella</taxon>
    </lineage>
</organism>
<name>A0ABN5WML7_9GAMM</name>